<evidence type="ECO:0000313" key="2">
    <source>
        <dbReference type="EMBL" id="ELU45913.1"/>
    </source>
</evidence>
<comment type="caution">
    <text evidence="2">The sequence shown here is derived from an EMBL/GenBank/DDBJ whole genome shotgun (WGS) entry which is preliminary data.</text>
</comment>
<protein>
    <submittedName>
        <fullName evidence="2">Uncharacterized protein</fullName>
    </submittedName>
</protein>
<accession>L8X9Z8</accession>
<gene>
    <name evidence="2" type="ORF">AG1IA_00055</name>
</gene>
<name>L8X9Z8_THACA</name>
<keyword evidence="3" id="KW-1185">Reference proteome</keyword>
<organism evidence="2 3">
    <name type="scientific">Thanatephorus cucumeris (strain AG1-IA)</name>
    <name type="common">Rice sheath blight fungus</name>
    <name type="synonym">Rhizoctonia solani</name>
    <dbReference type="NCBI Taxonomy" id="983506"/>
    <lineage>
        <taxon>Eukaryota</taxon>
        <taxon>Fungi</taxon>
        <taxon>Dikarya</taxon>
        <taxon>Basidiomycota</taxon>
        <taxon>Agaricomycotina</taxon>
        <taxon>Agaricomycetes</taxon>
        <taxon>Cantharellales</taxon>
        <taxon>Ceratobasidiaceae</taxon>
        <taxon>Rhizoctonia</taxon>
        <taxon>Rhizoctonia solani AG-1</taxon>
    </lineage>
</organism>
<proteinExistence type="predicted"/>
<evidence type="ECO:0000256" key="1">
    <source>
        <dbReference type="SAM" id="MobiDB-lite"/>
    </source>
</evidence>
<evidence type="ECO:0000313" key="3">
    <source>
        <dbReference type="Proteomes" id="UP000011668"/>
    </source>
</evidence>
<sequence>MTYLLMIGSFHHASLARYSHPLPSTPPAGRHDLTIQSTPGPDGGATLPELRESRAETICPHCAPLPYIDVCLRHREDLVTPIAPLNFTAEEACRRTKNKN</sequence>
<dbReference type="HOGENOM" id="CLU_2307950_0_0_1"/>
<dbReference type="Proteomes" id="UP000011668">
    <property type="component" value="Unassembled WGS sequence"/>
</dbReference>
<dbReference type="EMBL" id="AFRT01000017">
    <property type="protein sequence ID" value="ELU45913.1"/>
    <property type="molecule type" value="Genomic_DNA"/>
</dbReference>
<reference evidence="2 3" key="1">
    <citation type="journal article" date="2013" name="Nat. Commun.">
        <title>The evolution and pathogenic mechanisms of the rice sheath blight pathogen.</title>
        <authorList>
            <person name="Zheng A."/>
            <person name="Lin R."/>
            <person name="Xu L."/>
            <person name="Qin P."/>
            <person name="Tang C."/>
            <person name="Ai P."/>
            <person name="Zhang D."/>
            <person name="Liu Y."/>
            <person name="Sun Z."/>
            <person name="Feng H."/>
            <person name="Wang Y."/>
            <person name="Chen Y."/>
            <person name="Liang X."/>
            <person name="Fu R."/>
            <person name="Li Q."/>
            <person name="Zhang J."/>
            <person name="Yu X."/>
            <person name="Xie Z."/>
            <person name="Ding L."/>
            <person name="Guan P."/>
            <person name="Tang J."/>
            <person name="Liang Y."/>
            <person name="Wang S."/>
            <person name="Deng Q."/>
            <person name="Li S."/>
            <person name="Zhu J."/>
            <person name="Wang L."/>
            <person name="Liu H."/>
            <person name="Li P."/>
        </authorList>
    </citation>
    <scope>NUCLEOTIDE SEQUENCE [LARGE SCALE GENOMIC DNA]</scope>
    <source>
        <strain evidence="3">AG-1 IA</strain>
    </source>
</reference>
<feature type="region of interest" description="Disordered" evidence="1">
    <location>
        <begin position="21"/>
        <end position="48"/>
    </location>
</feature>
<dbReference type="AlphaFoldDB" id="L8X9Z8"/>